<name>A0A2T3PA86_9GAMM</name>
<dbReference type="InterPro" id="IPR058625">
    <property type="entry name" value="MdtA-like_BSH"/>
</dbReference>
<proteinExistence type="inferred from homology"/>
<sequence>MASTKQYLARNPWIISIVILVIIGVWLISGMFGPQETPPAHTASQGTSQQSAPLAKVAVSTVTAQPITRTIALYGRTAPDRKATLGAEVAGNVEQLLIRKGQFVKKGQAIVQLNKADRELQLQRALALLSVRSKEFNAAKSLRERGLQGEVALTKAQASLVEAKATVKNLELALSNTTITAPFDGIVNILHVEQGDYLGVGDPVANVVDLDPLVITADVSERHIQSIHHGQKAQVILSTGLTLDAKLRYKASIASETTNTFPIELEVSNPDSALAAGISAEVDLILDSQSAIKVTPSMLALDEIGNLGIKTLVADNKVAFAPIAIVKVEPDGVWLGGLGEQVNVITVGQGFVRNGDTVIPVETASINNSPSNDVPDTKTPVNPKQTGGE</sequence>
<keyword evidence="3" id="KW-0472">Membrane</keyword>
<gene>
    <name evidence="6" type="ORF">C9I94_04740</name>
</gene>
<comment type="caution">
    <text evidence="6">The sequence shown here is derived from an EMBL/GenBank/DDBJ whole genome shotgun (WGS) entry which is preliminary data.</text>
</comment>
<dbReference type="PANTHER" id="PTHR30469:SF29">
    <property type="entry name" value="BLR2860 PROTEIN"/>
    <property type="match status" value="1"/>
</dbReference>
<organism evidence="6 7">
    <name type="scientific">Photobacterium swingsii</name>
    <dbReference type="NCBI Taxonomy" id="680026"/>
    <lineage>
        <taxon>Bacteria</taxon>
        <taxon>Pseudomonadati</taxon>
        <taxon>Pseudomonadota</taxon>
        <taxon>Gammaproteobacteria</taxon>
        <taxon>Vibrionales</taxon>
        <taxon>Vibrionaceae</taxon>
        <taxon>Photobacterium</taxon>
    </lineage>
</organism>
<dbReference type="PANTHER" id="PTHR30469">
    <property type="entry name" value="MULTIDRUG RESISTANCE PROTEIN MDTA"/>
    <property type="match status" value="1"/>
</dbReference>
<keyword evidence="7" id="KW-1185">Reference proteome</keyword>
<dbReference type="Pfam" id="PF25917">
    <property type="entry name" value="BSH_RND"/>
    <property type="match status" value="1"/>
</dbReference>
<feature type="domain" description="CusB-like beta-barrel" evidence="5">
    <location>
        <begin position="215"/>
        <end position="284"/>
    </location>
</feature>
<dbReference type="RefSeq" id="WP_084711771.1">
    <property type="nucleotide sequence ID" value="NZ_AP024852.1"/>
</dbReference>
<keyword evidence="3" id="KW-1133">Transmembrane helix</keyword>
<evidence type="ECO:0000259" key="5">
    <source>
        <dbReference type="Pfam" id="PF25954"/>
    </source>
</evidence>
<evidence type="ECO:0000256" key="2">
    <source>
        <dbReference type="SAM" id="MobiDB-lite"/>
    </source>
</evidence>
<dbReference type="Gene3D" id="2.40.50.100">
    <property type="match status" value="2"/>
</dbReference>
<evidence type="ECO:0000259" key="4">
    <source>
        <dbReference type="Pfam" id="PF25917"/>
    </source>
</evidence>
<dbReference type="EMBL" id="PYLZ01000002">
    <property type="protein sequence ID" value="PSW25881.1"/>
    <property type="molecule type" value="Genomic_DNA"/>
</dbReference>
<dbReference type="GO" id="GO:1990281">
    <property type="term" value="C:efflux pump complex"/>
    <property type="evidence" value="ECO:0007669"/>
    <property type="project" value="TreeGrafter"/>
</dbReference>
<evidence type="ECO:0000256" key="3">
    <source>
        <dbReference type="SAM" id="Phobius"/>
    </source>
</evidence>
<evidence type="ECO:0000313" key="6">
    <source>
        <dbReference type="EMBL" id="PSW25881.1"/>
    </source>
</evidence>
<dbReference type="AlphaFoldDB" id="A0A2T3PA86"/>
<feature type="compositionally biased region" description="Polar residues" evidence="2">
    <location>
        <begin position="364"/>
        <end position="389"/>
    </location>
</feature>
<dbReference type="OrthoDB" id="9806939at2"/>
<evidence type="ECO:0000313" key="7">
    <source>
        <dbReference type="Proteomes" id="UP000240481"/>
    </source>
</evidence>
<dbReference type="Pfam" id="PF25954">
    <property type="entry name" value="Beta-barrel_RND_2"/>
    <property type="match status" value="1"/>
</dbReference>
<dbReference type="Proteomes" id="UP000240481">
    <property type="component" value="Unassembled WGS sequence"/>
</dbReference>
<dbReference type="SUPFAM" id="SSF111369">
    <property type="entry name" value="HlyD-like secretion proteins"/>
    <property type="match status" value="1"/>
</dbReference>
<evidence type="ECO:0000256" key="1">
    <source>
        <dbReference type="ARBA" id="ARBA00009477"/>
    </source>
</evidence>
<dbReference type="NCBIfam" id="TIGR01730">
    <property type="entry name" value="RND_mfp"/>
    <property type="match status" value="1"/>
</dbReference>
<feature type="region of interest" description="Disordered" evidence="2">
    <location>
        <begin position="363"/>
        <end position="389"/>
    </location>
</feature>
<feature type="domain" description="Multidrug resistance protein MdtA-like barrel-sandwich hybrid" evidence="4">
    <location>
        <begin position="81"/>
        <end position="209"/>
    </location>
</feature>
<keyword evidence="3" id="KW-0812">Transmembrane</keyword>
<accession>A0A2T3PA86</accession>
<comment type="similarity">
    <text evidence="1">Belongs to the membrane fusion protein (MFP) (TC 8.A.1) family.</text>
</comment>
<dbReference type="Gene3D" id="2.40.30.170">
    <property type="match status" value="1"/>
</dbReference>
<dbReference type="InterPro" id="IPR058792">
    <property type="entry name" value="Beta-barrel_RND_2"/>
</dbReference>
<feature type="transmembrane region" description="Helical" evidence="3">
    <location>
        <begin position="12"/>
        <end position="32"/>
    </location>
</feature>
<reference evidence="6 7" key="1">
    <citation type="submission" date="2018-01" db="EMBL/GenBank/DDBJ databases">
        <title>Whole genome sequencing of Histamine producing bacteria.</title>
        <authorList>
            <person name="Butler K."/>
        </authorList>
    </citation>
    <scope>NUCLEOTIDE SEQUENCE [LARGE SCALE GENOMIC DNA]</scope>
    <source>
        <strain evidence="6 7">DSM 24669</strain>
    </source>
</reference>
<protein>
    <submittedName>
        <fullName evidence="6">Efflux RND transporter periplasmic adaptor subunit</fullName>
    </submittedName>
</protein>
<dbReference type="GO" id="GO:0015562">
    <property type="term" value="F:efflux transmembrane transporter activity"/>
    <property type="evidence" value="ECO:0007669"/>
    <property type="project" value="TreeGrafter"/>
</dbReference>
<dbReference type="InterPro" id="IPR006143">
    <property type="entry name" value="RND_pump_MFP"/>
</dbReference>